<sequence length="437" mass="48894">MVVQKYDTAKVSIFGMDVGALAMNPDTGVISFEYFEDWRKKGFAISHKLPLEAGVFSFPNLSYPTYKGLPAAFADTLPDDFGNAVINAWLARQGRGPQSFSALERLLYTGTRGMGALEYTPALVDGVTNSSEPLKIDSLVAMAQSVLDQRNNISETINNDDAEHALSGIVQVGTSAGGARAKAVIAVNANRTQLRSGQVDSPDGFEHYLIKFDGVVERSSSREIFGDPKGFGLMEFAYYLMAKEAGIYISHCELLRENGRAHFMTKRFDRIGNRKVHYQSLCAMDHADFKKPGTYSYEELFVLLRTLRLDRKAALEVFRRMAFNVIARNHDDHTKNWGFIINDHRRWALAPAFDLAYSYKPGSPWVDSHQMTINGKRDNFVKQDLIGVLPGSLRDEAEEVLKEVHEAILGWREIAKNVGVEGLFIDEIESNHRLSLI</sequence>
<feature type="domain" description="HipA-like C-terminal" evidence="4">
    <location>
        <begin position="174"/>
        <end position="407"/>
    </location>
</feature>
<keyword evidence="3" id="KW-0418">Kinase</keyword>
<comment type="similarity">
    <text evidence="1">Belongs to the HipA Ser/Thr kinase family.</text>
</comment>
<dbReference type="EMBL" id="JABAEK010000007">
    <property type="protein sequence ID" value="NLQ17721.1"/>
    <property type="molecule type" value="Genomic_DNA"/>
</dbReference>
<evidence type="ECO:0000256" key="1">
    <source>
        <dbReference type="ARBA" id="ARBA00010164"/>
    </source>
</evidence>
<dbReference type="AlphaFoldDB" id="A0A847R1S4"/>
<dbReference type="GO" id="GO:0005829">
    <property type="term" value="C:cytosol"/>
    <property type="evidence" value="ECO:0007669"/>
    <property type="project" value="TreeGrafter"/>
</dbReference>
<evidence type="ECO:0000256" key="2">
    <source>
        <dbReference type="ARBA" id="ARBA00022679"/>
    </source>
</evidence>
<dbReference type="Pfam" id="PF13657">
    <property type="entry name" value="Couple_hipA"/>
    <property type="match status" value="1"/>
</dbReference>
<keyword evidence="7" id="KW-1185">Reference proteome</keyword>
<evidence type="ECO:0000313" key="7">
    <source>
        <dbReference type="Proteomes" id="UP000586067"/>
    </source>
</evidence>
<gene>
    <name evidence="6" type="ORF">HGG82_08785</name>
</gene>
<dbReference type="InterPro" id="IPR012893">
    <property type="entry name" value="HipA-like_C"/>
</dbReference>
<dbReference type="GO" id="GO:0004674">
    <property type="term" value="F:protein serine/threonine kinase activity"/>
    <property type="evidence" value="ECO:0007669"/>
    <property type="project" value="TreeGrafter"/>
</dbReference>
<dbReference type="PANTHER" id="PTHR37419">
    <property type="entry name" value="SERINE/THREONINE-PROTEIN KINASE TOXIN HIPA"/>
    <property type="match status" value="1"/>
</dbReference>
<evidence type="ECO:0000259" key="5">
    <source>
        <dbReference type="Pfam" id="PF13657"/>
    </source>
</evidence>
<protein>
    <submittedName>
        <fullName evidence="6">Type II toxin-antitoxin system HipA family toxin</fullName>
    </submittedName>
</protein>
<organism evidence="6 7">
    <name type="scientific">Marinomonas profundi</name>
    <dbReference type="NCBI Taxonomy" id="2726122"/>
    <lineage>
        <taxon>Bacteria</taxon>
        <taxon>Pseudomonadati</taxon>
        <taxon>Pseudomonadota</taxon>
        <taxon>Gammaproteobacteria</taxon>
        <taxon>Oceanospirillales</taxon>
        <taxon>Oceanospirillaceae</taxon>
        <taxon>Marinomonas</taxon>
    </lineage>
</organism>
<feature type="domain" description="HipA N-terminal subdomain 1" evidence="5">
    <location>
        <begin position="10"/>
        <end position="119"/>
    </location>
</feature>
<evidence type="ECO:0000256" key="3">
    <source>
        <dbReference type="ARBA" id="ARBA00022777"/>
    </source>
</evidence>
<comment type="caution">
    <text evidence="6">The sequence shown here is derived from an EMBL/GenBank/DDBJ whole genome shotgun (WGS) entry which is preliminary data.</text>
</comment>
<reference evidence="6 7" key="1">
    <citation type="submission" date="2020-04" db="EMBL/GenBank/DDBJ databases">
        <title>Marinomonas sp. M1K-6 isolated from the deep seawater of the Mariana Trench.</title>
        <authorList>
            <person name="Li Y."/>
        </authorList>
    </citation>
    <scope>NUCLEOTIDE SEQUENCE [LARGE SCALE GENOMIC DNA]</scope>
    <source>
        <strain evidence="6 7">M1K-6</strain>
    </source>
</reference>
<dbReference type="InterPro" id="IPR052028">
    <property type="entry name" value="HipA_Ser/Thr_kinase"/>
</dbReference>
<keyword evidence="2" id="KW-0808">Transferase</keyword>
<dbReference type="Pfam" id="PF07804">
    <property type="entry name" value="HipA_C"/>
    <property type="match status" value="1"/>
</dbReference>
<dbReference type="Gene3D" id="1.10.1070.20">
    <property type="match status" value="1"/>
</dbReference>
<name>A0A847R1S4_9GAMM</name>
<dbReference type="RefSeq" id="WP_168824811.1">
    <property type="nucleotide sequence ID" value="NZ_CP073013.1"/>
</dbReference>
<accession>A0A847R1S4</accession>
<dbReference type="Proteomes" id="UP000586067">
    <property type="component" value="Unassembled WGS sequence"/>
</dbReference>
<dbReference type="InterPro" id="IPR017508">
    <property type="entry name" value="HipA_N1"/>
</dbReference>
<dbReference type="PANTHER" id="PTHR37419:SF8">
    <property type="entry name" value="TOXIN YJJJ"/>
    <property type="match status" value="1"/>
</dbReference>
<evidence type="ECO:0000313" key="6">
    <source>
        <dbReference type="EMBL" id="NLQ17721.1"/>
    </source>
</evidence>
<evidence type="ECO:0000259" key="4">
    <source>
        <dbReference type="Pfam" id="PF07804"/>
    </source>
</evidence>
<proteinExistence type="inferred from homology"/>